<dbReference type="Pfam" id="PF00175">
    <property type="entry name" value="NAD_binding_1"/>
    <property type="match status" value="1"/>
</dbReference>
<name>A0A9P8LH02_9PEZI</name>
<dbReference type="GO" id="GO:0006357">
    <property type="term" value="P:regulation of transcription by RNA polymerase II"/>
    <property type="evidence" value="ECO:0007669"/>
    <property type="project" value="InterPro"/>
</dbReference>
<dbReference type="Gene3D" id="2.40.30.10">
    <property type="entry name" value="Translation factors"/>
    <property type="match status" value="1"/>
</dbReference>
<dbReference type="InterPro" id="IPR023173">
    <property type="entry name" value="NADPH_Cyt_P450_Rdtase_alpha"/>
</dbReference>
<dbReference type="PANTHER" id="PTHR19384:SF84">
    <property type="entry name" value="METHIONINE SYNTHASE REDUCTASE"/>
    <property type="match status" value="1"/>
</dbReference>
<dbReference type="FunFam" id="3.40.50.80:FF:000027">
    <property type="entry name" value="FAD binding domain protein"/>
    <property type="match status" value="1"/>
</dbReference>
<comment type="cofactor">
    <cofactor evidence="1">
        <name>FAD</name>
        <dbReference type="ChEBI" id="CHEBI:57692"/>
    </cofactor>
</comment>
<accession>A0A9P8LH02</accession>
<feature type="region of interest" description="Disordered" evidence="9">
    <location>
        <begin position="35"/>
        <end position="82"/>
    </location>
</feature>
<reference evidence="11" key="1">
    <citation type="submission" date="2021-03" db="EMBL/GenBank/DDBJ databases">
        <title>Comparative genomics and phylogenomic investigation of the class Geoglossomycetes provide insights into ecological specialization and systematics.</title>
        <authorList>
            <person name="Melie T."/>
            <person name="Pirro S."/>
            <person name="Miller A.N."/>
            <person name="Quandt A."/>
        </authorList>
    </citation>
    <scope>NUCLEOTIDE SEQUENCE</scope>
    <source>
        <strain evidence="11">CAQ_001_2017</strain>
    </source>
</reference>
<dbReference type="Gene3D" id="3.40.50.80">
    <property type="entry name" value="Nucleotide-binding domain of ferredoxin-NADP reductase (FNR) module"/>
    <property type="match status" value="1"/>
</dbReference>
<feature type="domain" description="FAD-binding FR-type" evidence="10">
    <location>
        <begin position="270"/>
        <end position="546"/>
    </location>
</feature>
<feature type="compositionally biased region" description="Polar residues" evidence="9">
    <location>
        <begin position="49"/>
        <end position="67"/>
    </location>
</feature>
<feature type="region of interest" description="Disordered" evidence="9">
    <location>
        <begin position="791"/>
        <end position="816"/>
    </location>
</feature>
<dbReference type="SUPFAM" id="SSF63380">
    <property type="entry name" value="Riboflavin synthase domain-like"/>
    <property type="match status" value="1"/>
</dbReference>
<evidence type="ECO:0000313" key="12">
    <source>
        <dbReference type="Proteomes" id="UP000750711"/>
    </source>
</evidence>
<dbReference type="Gene3D" id="1.20.990.10">
    <property type="entry name" value="NADPH-cytochrome p450 Reductase, Chain A, domain 3"/>
    <property type="match status" value="1"/>
</dbReference>
<comment type="similarity">
    <text evidence="3">Belongs to the flavoprotein pyridine nucleotide cytochrome reductase family.</text>
</comment>
<keyword evidence="8" id="KW-0539">Nucleus</keyword>
<dbReference type="GO" id="GO:0005829">
    <property type="term" value="C:cytosol"/>
    <property type="evidence" value="ECO:0007669"/>
    <property type="project" value="TreeGrafter"/>
</dbReference>
<dbReference type="GO" id="GO:0030586">
    <property type="term" value="F:[methionine synthase] reductase (NADPH) activity"/>
    <property type="evidence" value="ECO:0007669"/>
    <property type="project" value="TreeGrafter"/>
</dbReference>
<comment type="subcellular location">
    <subcellularLocation>
        <location evidence="2">Nucleus</location>
    </subcellularLocation>
</comment>
<dbReference type="FunFam" id="1.20.990.10:FF:000007">
    <property type="entry name" value="Methionine synthase reductase"/>
    <property type="match status" value="1"/>
</dbReference>
<evidence type="ECO:0000256" key="9">
    <source>
        <dbReference type="SAM" id="MobiDB-lite"/>
    </source>
</evidence>
<evidence type="ECO:0000256" key="7">
    <source>
        <dbReference type="ARBA" id="ARBA00023002"/>
    </source>
</evidence>
<dbReference type="SUPFAM" id="SSF52343">
    <property type="entry name" value="Ferredoxin reductase-like, C-terminal NADP-linked domain"/>
    <property type="match status" value="1"/>
</dbReference>
<dbReference type="InterPro" id="IPR001709">
    <property type="entry name" value="Flavoprot_Pyr_Nucl_cyt_Rdtase"/>
</dbReference>
<evidence type="ECO:0000256" key="4">
    <source>
        <dbReference type="ARBA" id="ARBA00010743"/>
    </source>
</evidence>
<dbReference type="GO" id="GO:0003712">
    <property type="term" value="F:transcription coregulator activity"/>
    <property type="evidence" value="ECO:0007669"/>
    <property type="project" value="InterPro"/>
</dbReference>
<dbReference type="InterPro" id="IPR013921">
    <property type="entry name" value="Mediator_Med20"/>
</dbReference>
<gene>
    <name evidence="11" type="ORF">GP486_001445</name>
</gene>
<dbReference type="InterPro" id="IPR001433">
    <property type="entry name" value="OxRdtase_FAD/NAD-bd"/>
</dbReference>
<dbReference type="GO" id="GO:0010181">
    <property type="term" value="F:FMN binding"/>
    <property type="evidence" value="ECO:0007669"/>
    <property type="project" value="TreeGrafter"/>
</dbReference>
<dbReference type="AlphaFoldDB" id="A0A9P8LH02"/>
<proteinExistence type="inferred from homology"/>
<dbReference type="GO" id="GO:0050667">
    <property type="term" value="P:homocysteine metabolic process"/>
    <property type="evidence" value="ECO:0007669"/>
    <property type="project" value="TreeGrafter"/>
</dbReference>
<dbReference type="PROSITE" id="PS51384">
    <property type="entry name" value="FAD_FR"/>
    <property type="match status" value="1"/>
</dbReference>
<evidence type="ECO:0000313" key="11">
    <source>
        <dbReference type="EMBL" id="KAH0565167.1"/>
    </source>
</evidence>
<keyword evidence="5" id="KW-0285">Flavoprotein</keyword>
<dbReference type="EMBL" id="JAGHQM010000129">
    <property type="protein sequence ID" value="KAH0565167.1"/>
    <property type="molecule type" value="Genomic_DNA"/>
</dbReference>
<comment type="similarity">
    <text evidence="4">Belongs to the Mediator complex subunit 20 family.</text>
</comment>
<dbReference type="PANTHER" id="PTHR19384">
    <property type="entry name" value="NITRIC OXIDE SYNTHASE-RELATED"/>
    <property type="match status" value="1"/>
</dbReference>
<dbReference type="GO" id="GO:0009086">
    <property type="term" value="P:methionine biosynthetic process"/>
    <property type="evidence" value="ECO:0007669"/>
    <property type="project" value="TreeGrafter"/>
</dbReference>
<feature type="compositionally biased region" description="Low complexity" evidence="9">
    <location>
        <begin position="794"/>
        <end position="807"/>
    </location>
</feature>
<dbReference type="Pfam" id="PF08612">
    <property type="entry name" value="Med20"/>
    <property type="match status" value="1"/>
</dbReference>
<dbReference type="GO" id="GO:0050660">
    <property type="term" value="F:flavin adenine dinucleotide binding"/>
    <property type="evidence" value="ECO:0007669"/>
    <property type="project" value="TreeGrafter"/>
</dbReference>
<evidence type="ECO:0000256" key="5">
    <source>
        <dbReference type="ARBA" id="ARBA00022630"/>
    </source>
</evidence>
<keyword evidence="6" id="KW-0274">FAD</keyword>
<comment type="caution">
    <text evidence="11">The sequence shown here is derived from an EMBL/GenBank/DDBJ whole genome shotgun (WGS) entry which is preliminary data.</text>
</comment>
<protein>
    <recommendedName>
        <fullName evidence="10">FAD-binding FR-type domain-containing protein</fullName>
    </recommendedName>
</protein>
<dbReference type="GO" id="GO:0016592">
    <property type="term" value="C:mediator complex"/>
    <property type="evidence" value="ECO:0007669"/>
    <property type="project" value="InterPro"/>
</dbReference>
<dbReference type="InterPro" id="IPR039261">
    <property type="entry name" value="FNR_nucleotide-bd"/>
</dbReference>
<evidence type="ECO:0000256" key="3">
    <source>
        <dbReference type="ARBA" id="ARBA00006105"/>
    </source>
</evidence>
<evidence type="ECO:0000259" key="10">
    <source>
        <dbReference type="PROSITE" id="PS51384"/>
    </source>
</evidence>
<keyword evidence="12" id="KW-1185">Reference proteome</keyword>
<dbReference type="InterPro" id="IPR017927">
    <property type="entry name" value="FAD-bd_FR_type"/>
</dbReference>
<feature type="compositionally biased region" description="Low complexity" evidence="9">
    <location>
        <begin position="37"/>
        <end position="48"/>
    </location>
</feature>
<keyword evidence="7" id="KW-0560">Oxidoreductase</keyword>
<evidence type="ECO:0000256" key="2">
    <source>
        <dbReference type="ARBA" id="ARBA00004123"/>
    </source>
</evidence>
<dbReference type="InterPro" id="IPR017938">
    <property type="entry name" value="Riboflavin_synthase-like_b-brl"/>
</dbReference>
<evidence type="ECO:0000256" key="8">
    <source>
        <dbReference type="ARBA" id="ARBA00023242"/>
    </source>
</evidence>
<dbReference type="Pfam" id="PF00667">
    <property type="entry name" value="FAD_binding_1"/>
    <property type="match status" value="1"/>
</dbReference>
<evidence type="ECO:0000256" key="6">
    <source>
        <dbReference type="ARBA" id="ARBA00022827"/>
    </source>
</evidence>
<dbReference type="Proteomes" id="UP000750711">
    <property type="component" value="Unassembled WGS sequence"/>
</dbReference>
<dbReference type="PRINTS" id="PR00371">
    <property type="entry name" value="FPNCR"/>
</dbReference>
<organism evidence="11 12">
    <name type="scientific">Trichoglossum hirsutum</name>
    <dbReference type="NCBI Taxonomy" id="265104"/>
    <lineage>
        <taxon>Eukaryota</taxon>
        <taxon>Fungi</taxon>
        <taxon>Dikarya</taxon>
        <taxon>Ascomycota</taxon>
        <taxon>Pezizomycotina</taxon>
        <taxon>Geoglossomycetes</taxon>
        <taxon>Geoglossales</taxon>
        <taxon>Geoglossaceae</taxon>
        <taxon>Trichoglossum</taxon>
    </lineage>
</organism>
<sequence length="967" mass="105319">MAAQYSPSLVLVIVSCAPLPGHKLTYRLVTPSADVCPSQPHASAPPASNHVQTQHNHIPTSSTSHPSNPIPEEPEGVIEHESERQLLQGAALPLLSRSVSIDSTAYLSESSSDSDTPSTPRTDPQVLDLTERLDSELLLPAEDAPKPLARRRASTVLVSQSDEDVKRILGDEHGHTKLIEKVCCGGGCCQMQALEHDKASCYEPVITPNNDAFRSLQLELGPLSLNSKLTNVVDPPPQTITFSPVPPATTIPESTVEYHPPQFVTPHHPYTVYSSRIHHARELTRPSAEKRTYHFDLDVTDYPTEGGGVDFVVGGAIGVCAPNEAEVVNEIFDLLLVPRTVRDRPVVLKTKGSRWPTIWGDEQARELVTTRRELLTWCVDVQSYPPTKPLLRLLAEYATEANEKKILTFLSSAQGQGAFCNLRTGSYVTLIQLLRAFPSCTPSLPHLLCNLPTLMPRFYSLSNDPHISSSKVANEQCRLIEIAVTVHDTPEWRGSSRTGVGSGFLERAARIFMDAEKAGVPPSQINVRVPMFRGLMANPLAREFVSDGPMLLIGAGVGIAPFRGFVQRRLKNANCANKVWVLQGIRDSLLDELYRGEWGVHENELKKVVESRRGVGRYVQEEVRAQADLVWFIINSLDGRVFVCGSSKGMGEGVERALVDVAIDKGRLREEEAVEFWRKKKEDGQYIANSLYFIPETGNSTGNATSASPSLLITLIDRLIKVHDPEQLGKWGLETLLMRETGASAANLAAVGSGPNLATAVASGVAETASGVKVLQFLTLTHPKRSYISISTMPSSSSTASTTTPTTPQQPPAPPATVISIHPQCREEFLGVIRPKLAPLWAHFQTLDVTNGVGFAVASETDQLHVRLGELKGKYGLRGVVVEVSIVSSDAIATATAIEEGEKQGDEAAPKDDWEAGEATIRAFWESLGLKNGRAYIKVAGVGEGPASSRRLDLARQYCEMLKLRSP</sequence>
<evidence type="ECO:0000256" key="1">
    <source>
        <dbReference type="ARBA" id="ARBA00001974"/>
    </source>
</evidence>
<dbReference type="InterPro" id="IPR003097">
    <property type="entry name" value="CysJ-like_FAD-binding"/>
</dbReference>